<evidence type="ECO:0000313" key="3">
    <source>
        <dbReference type="Proteomes" id="UP000309676"/>
    </source>
</evidence>
<reference evidence="2 3" key="1">
    <citation type="submission" date="2019-05" db="EMBL/GenBank/DDBJ databases">
        <authorList>
            <person name="Narsing Rao M.P."/>
            <person name="Li W.J."/>
        </authorList>
    </citation>
    <scope>NUCLEOTIDE SEQUENCE [LARGE SCALE GENOMIC DNA]</scope>
    <source>
        <strain evidence="2 3">SYSU_K30003</strain>
    </source>
</reference>
<protein>
    <submittedName>
        <fullName evidence="2">Uncharacterized protein</fullName>
    </submittedName>
</protein>
<dbReference type="OrthoDB" id="1392385at2"/>
<comment type="caution">
    <text evidence="2">The sequence shown here is derived from an EMBL/GenBank/DDBJ whole genome shotgun (WGS) entry which is preliminary data.</text>
</comment>
<feature type="region of interest" description="Disordered" evidence="1">
    <location>
        <begin position="1"/>
        <end position="21"/>
    </location>
</feature>
<gene>
    <name evidence="2" type="ORF">FE782_00685</name>
</gene>
<evidence type="ECO:0000256" key="1">
    <source>
        <dbReference type="SAM" id="MobiDB-lite"/>
    </source>
</evidence>
<dbReference type="Proteomes" id="UP000309676">
    <property type="component" value="Unassembled WGS sequence"/>
</dbReference>
<keyword evidence="3" id="KW-1185">Reference proteome</keyword>
<feature type="compositionally biased region" description="Basic and acidic residues" evidence="1">
    <location>
        <begin position="1"/>
        <end position="14"/>
    </location>
</feature>
<name>A0A5R9GHG3_9BACL</name>
<dbReference type="AlphaFoldDB" id="A0A5R9GHG3"/>
<organism evidence="2 3">
    <name type="scientific">Paenibacillus antri</name>
    <dbReference type="NCBI Taxonomy" id="2582848"/>
    <lineage>
        <taxon>Bacteria</taxon>
        <taxon>Bacillati</taxon>
        <taxon>Bacillota</taxon>
        <taxon>Bacilli</taxon>
        <taxon>Bacillales</taxon>
        <taxon>Paenibacillaceae</taxon>
        <taxon>Paenibacillus</taxon>
    </lineage>
</organism>
<accession>A0A5R9GHG3</accession>
<proteinExistence type="predicted"/>
<evidence type="ECO:0000313" key="2">
    <source>
        <dbReference type="EMBL" id="TLS53906.1"/>
    </source>
</evidence>
<sequence length="193" mass="22019">MRKLQEHSDGEFLELRTPPPQLQKEPNVTLPLLFEELIRAQTDMELLVGIYRVLKPALLEAYTPHMAENQQLVDYPTIRVLKGLCSDLREQTGWGERMITQLQREGEPPEEAAEFERRIADYLTAAGGIAGEQGVDVHVPARWRSGKPYKMPKNAVRDAKRMGASALGRTPRTRFLTRIGNWIKFLTLAIERT</sequence>
<dbReference type="EMBL" id="VCIW01000001">
    <property type="protein sequence ID" value="TLS53906.1"/>
    <property type="molecule type" value="Genomic_DNA"/>
</dbReference>
<dbReference type="RefSeq" id="WP_138191486.1">
    <property type="nucleotide sequence ID" value="NZ_VCIW01000001.1"/>
</dbReference>